<gene>
    <name evidence="1" type="ORF">SAMN05421824_1211</name>
</gene>
<reference evidence="1 2" key="1">
    <citation type="submission" date="2016-10" db="EMBL/GenBank/DDBJ databases">
        <authorList>
            <person name="de Groot N.N."/>
        </authorList>
    </citation>
    <scope>NUCLEOTIDE SEQUENCE [LARGE SCALE GENOMIC DNA]</scope>
    <source>
        <strain evidence="1 2">DSM 21035</strain>
    </source>
</reference>
<keyword evidence="2" id="KW-1185">Reference proteome</keyword>
<dbReference type="EMBL" id="FOFN01000001">
    <property type="protein sequence ID" value="SEQ11851.1"/>
    <property type="molecule type" value="Genomic_DNA"/>
</dbReference>
<dbReference type="AlphaFoldDB" id="A0A1H9DEN6"/>
<protein>
    <submittedName>
        <fullName evidence="1">Uncharacterized protein</fullName>
    </submittedName>
</protein>
<proteinExistence type="predicted"/>
<name>A0A1H9DEN6_9FLAO</name>
<dbReference type="RefSeq" id="WP_092577013.1">
    <property type="nucleotide sequence ID" value="NZ_FOFN01000001.1"/>
</dbReference>
<dbReference type="Proteomes" id="UP000198999">
    <property type="component" value="Unassembled WGS sequence"/>
</dbReference>
<evidence type="ECO:0000313" key="1">
    <source>
        <dbReference type="EMBL" id="SEQ11851.1"/>
    </source>
</evidence>
<sequence>MKNYIVYATLLVTLLGFSQKKVKKFFDENGTEINRRTFLNNKDYSKNIDVQFEDDSIQYNLLAERLHYGEFNKEQLQSFKNYLNEISDRPKIDSTQYIVINYLSSSFVKSKHKSKSTWNIFDSDYIKELHKNQDVSHFWITSPENTELKYFHNSIVNWIPDINKVFNKIFYKHEVRYGYFIVINPKGLFCFYLGEYSKHQVWDVLEKFKSFDKNGNSG</sequence>
<evidence type="ECO:0000313" key="2">
    <source>
        <dbReference type="Proteomes" id="UP000198999"/>
    </source>
</evidence>
<dbReference type="OrthoDB" id="823362at2"/>
<accession>A0A1H9DEN6</accession>
<dbReference type="STRING" id="419940.SAMN05421824_1211"/>
<organism evidence="1 2">
    <name type="scientific">Hyunsoonleella jejuensis</name>
    <dbReference type="NCBI Taxonomy" id="419940"/>
    <lineage>
        <taxon>Bacteria</taxon>
        <taxon>Pseudomonadati</taxon>
        <taxon>Bacteroidota</taxon>
        <taxon>Flavobacteriia</taxon>
        <taxon>Flavobacteriales</taxon>
        <taxon>Flavobacteriaceae</taxon>
    </lineage>
</organism>